<sequence>MIIVVSNVISNVCCFFGNVQPVGGWRFALRGKRVWLLEILFVFCDVA</sequence>
<proteinExistence type="predicted"/>
<dbReference type="STRING" id="1030841.HMPREF9370_1033"/>
<gene>
    <name evidence="1" type="ORF">HMPREF9370_1033</name>
</gene>
<comment type="caution">
    <text evidence="1">The sequence shown here is derived from an EMBL/GenBank/DDBJ whole genome shotgun (WGS) entry which is preliminary data.</text>
</comment>
<reference evidence="1 2" key="1">
    <citation type="submission" date="2011-06" db="EMBL/GenBank/DDBJ databases">
        <authorList>
            <person name="Muzny D."/>
            <person name="Qin X."/>
            <person name="Deng J."/>
            <person name="Jiang H."/>
            <person name="Liu Y."/>
            <person name="Qu J."/>
            <person name="Song X.-Z."/>
            <person name="Zhang L."/>
            <person name="Thornton R."/>
            <person name="Coyle M."/>
            <person name="Francisco L."/>
            <person name="Jackson L."/>
            <person name="Javaid M."/>
            <person name="Korchina V."/>
            <person name="Kovar C."/>
            <person name="Mata R."/>
            <person name="Mathew T."/>
            <person name="Ngo R."/>
            <person name="Nguyen L."/>
            <person name="Nguyen N."/>
            <person name="Okwuonu G."/>
            <person name="Ongeri F."/>
            <person name="Pham C."/>
            <person name="Simmons D."/>
            <person name="Wilczek-Boney K."/>
            <person name="Hale W."/>
            <person name="Jakkamsetti A."/>
            <person name="Pham P."/>
            <person name="Ruth R."/>
            <person name="San Lucas F."/>
            <person name="Warren J."/>
            <person name="Zhang J."/>
            <person name="Zhao Z."/>
            <person name="Zhou C."/>
            <person name="Zhu D."/>
            <person name="Lee S."/>
            <person name="Bess C."/>
            <person name="Blankenburg K."/>
            <person name="Forbes L."/>
            <person name="Fu Q."/>
            <person name="Gubbala S."/>
            <person name="Hirani K."/>
            <person name="Jayaseelan J.C."/>
            <person name="Lara F."/>
            <person name="Munidasa M."/>
            <person name="Palculict T."/>
            <person name="Patil S."/>
            <person name="Pu L.-L."/>
            <person name="Saada N."/>
            <person name="Tang L."/>
            <person name="Weissenberger G."/>
            <person name="Zhu Y."/>
            <person name="Hemphill L."/>
            <person name="Shang Y."/>
            <person name="Youmans B."/>
            <person name="Ayvaz T."/>
            <person name="Ross M."/>
            <person name="Santibanez J."/>
            <person name="Aqrawi P."/>
            <person name="Gross S."/>
            <person name="Joshi V."/>
            <person name="Fowler G."/>
            <person name="Nazareth L."/>
            <person name="Reid J."/>
            <person name="Worley K."/>
            <person name="Petrosino J."/>
            <person name="Highlander S."/>
            <person name="Gibbs R."/>
        </authorList>
    </citation>
    <scope>NUCLEOTIDE SEQUENCE [LARGE SCALE GENOMIC DNA]</scope>
    <source>
        <strain evidence="1 2">9715</strain>
    </source>
</reference>
<name>G4CPM3_9NEIS</name>
<dbReference type="Proteomes" id="UP000005336">
    <property type="component" value="Unassembled WGS sequence"/>
</dbReference>
<protein>
    <submittedName>
        <fullName evidence="1">BadM/Rrf2 family transcriptional regulator</fullName>
    </submittedName>
</protein>
<organism evidence="1 2">
    <name type="scientific">Neisseria wadsworthii 9715</name>
    <dbReference type="NCBI Taxonomy" id="1030841"/>
    <lineage>
        <taxon>Bacteria</taxon>
        <taxon>Pseudomonadati</taxon>
        <taxon>Pseudomonadota</taxon>
        <taxon>Betaproteobacteria</taxon>
        <taxon>Neisseriales</taxon>
        <taxon>Neisseriaceae</taxon>
        <taxon>Neisseria</taxon>
    </lineage>
</organism>
<dbReference type="HOGENOM" id="CLU_3170716_0_0_4"/>
<evidence type="ECO:0000313" key="2">
    <source>
        <dbReference type="Proteomes" id="UP000005336"/>
    </source>
</evidence>
<evidence type="ECO:0000313" key="1">
    <source>
        <dbReference type="EMBL" id="EGZ47593.1"/>
    </source>
</evidence>
<keyword evidence="2" id="KW-1185">Reference proteome</keyword>
<dbReference type="EMBL" id="AGAZ01000039">
    <property type="protein sequence ID" value="EGZ47593.1"/>
    <property type="molecule type" value="Genomic_DNA"/>
</dbReference>
<dbReference type="AlphaFoldDB" id="G4CPM3"/>
<accession>G4CPM3</accession>